<accession>A0ABC8K7J9</accession>
<protein>
    <submittedName>
        <fullName evidence="2">Uncharacterized protein</fullName>
    </submittedName>
</protein>
<evidence type="ECO:0000313" key="3">
    <source>
        <dbReference type="Proteomes" id="UP001642260"/>
    </source>
</evidence>
<dbReference type="PANTHER" id="PTHR35490">
    <property type="entry name" value="BACTERIOPHAGE N4 ADSORPTION B PROTEIN"/>
    <property type="match status" value="1"/>
</dbReference>
<dbReference type="PANTHER" id="PTHR35490:SF7">
    <property type="entry name" value="NETRIN RECEPTOR DCC"/>
    <property type="match status" value="1"/>
</dbReference>
<name>A0ABC8K7J9_ERUVS</name>
<sequence length="415" mass="46756">MPPRFYAGTLKEEEKKCESQQPKAKTFTSLYATPKEIPLPYSPCSSPPSPYIVNHKARRPAKRSSVLDVPCHPVTLCDDVEVTTTTTSTSSTSLSFPISVATSEDDTKHPVWDSTPPQGTFWSSNHISNGGIRHTSDANCLAWETNLLESVRTKANKEDHDEPEYLYNRGQSVSCYTSVSDDAGAENSHNLSSSGVEFYDAPDELSSASGTPSSVNNNIEAELRLSLLMESEKRRQAEETLEHMQVHWRRLREQLAHAGVFVPLDPTSTEYIMNIADELRCQLEFTRFVSDSLDIELAKAEVEMEMASELEAKKFEITHLSNRLHYYETVNQEMSQRNQEAIGKEKPKQEHVVFFVLILFKKIVDRAEGGRREGEKRKKRQRWRWGAIAVTMTLGGAVLAWPYSLTSVSQPQPSP</sequence>
<evidence type="ECO:0000313" key="2">
    <source>
        <dbReference type="EMBL" id="CAH8354231.1"/>
    </source>
</evidence>
<reference evidence="2 3" key="1">
    <citation type="submission" date="2022-03" db="EMBL/GenBank/DDBJ databases">
        <authorList>
            <person name="Macdonald S."/>
            <person name="Ahmed S."/>
            <person name="Newling K."/>
        </authorList>
    </citation>
    <scope>NUCLEOTIDE SEQUENCE [LARGE SCALE GENOMIC DNA]</scope>
</reference>
<keyword evidence="3" id="KW-1185">Reference proteome</keyword>
<dbReference type="AlphaFoldDB" id="A0ABC8K7J9"/>
<proteinExistence type="predicted"/>
<feature type="region of interest" description="Disordered" evidence="1">
    <location>
        <begin position="1"/>
        <end position="21"/>
    </location>
</feature>
<gene>
    <name evidence="2" type="ORF">ERUC_LOCUS19986</name>
</gene>
<comment type="caution">
    <text evidence="2">The sequence shown here is derived from an EMBL/GenBank/DDBJ whole genome shotgun (WGS) entry which is preliminary data.</text>
</comment>
<evidence type="ECO:0000256" key="1">
    <source>
        <dbReference type="SAM" id="MobiDB-lite"/>
    </source>
</evidence>
<dbReference type="Proteomes" id="UP001642260">
    <property type="component" value="Unassembled WGS sequence"/>
</dbReference>
<dbReference type="EMBL" id="CAKOAT010189600">
    <property type="protein sequence ID" value="CAH8354231.1"/>
    <property type="molecule type" value="Genomic_DNA"/>
</dbReference>
<organism evidence="2 3">
    <name type="scientific">Eruca vesicaria subsp. sativa</name>
    <name type="common">Garden rocket</name>
    <name type="synonym">Eruca sativa</name>
    <dbReference type="NCBI Taxonomy" id="29727"/>
    <lineage>
        <taxon>Eukaryota</taxon>
        <taxon>Viridiplantae</taxon>
        <taxon>Streptophyta</taxon>
        <taxon>Embryophyta</taxon>
        <taxon>Tracheophyta</taxon>
        <taxon>Spermatophyta</taxon>
        <taxon>Magnoliopsida</taxon>
        <taxon>eudicotyledons</taxon>
        <taxon>Gunneridae</taxon>
        <taxon>Pentapetalae</taxon>
        <taxon>rosids</taxon>
        <taxon>malvids</taxon>
        <taxon>Brassicales</taxon>
        <taxon>Brassicaceae</taxon>
        <taxon>Brassiceae</taxon>
        <taxon>Eruca</taxon>
    </lineage>
</organism>